<dbReference type="CDD" id="cd06256">
    <property type="entry name" value="M14_ASTE_ASPA-like"/>
    <property type="match status" value="1"/>
</dbReference>
<dbReference type="GO" id="GO:0016788">
    <property type="term" value="F:hydrolase activity, acting on ester bonds"/>
    <property type="evidence" value="ECO:0007669"/>
    <property type="project" value="InterPro"/>
</dbReference>
<evidence type="ECO:0000256" key="3">
    <source>
        <dbReference type="ARBA" id="ARBA00022801"/>
    </source>
</evidence>
<dbReference type="EMBL" id="VWXX01000005">
    <property type="protein sequence ID" value="KAA6186276.1"/>
    <property type="molecule type" value="Genomic_DNA"/>
</dbReference>
<evidence type="ECO:0000256" key="4">
    <source>
        <dbReference type="ARBA" id="ARBA00022833"/>
    </source>
</evidence>
<dbReference type="PANTHER" id="PTHR37326">
    <property type="entry name" value="BLL3975 PROTEIN"/>
    <property type="match status" value="1"/>
</dbReference>
<evidence type="ECO:0000313" key="7">
    <source>
        <dbReference type="Proteomes" id="UP000322981"/>
    </source>
</evidence>
<keyword evidence="7" id="KW-1185">Reference proteome</keyword>
<organism evidence="6 7">
    <name type="scientific">Thiohalocapsa marina</name>
    <dbReference type="NCBI Taxonomy" id="424902"/>
    <lineage>
        <taxon>Bacteria</taxon>
        <taxon>Pseudomonadati</taxon>
        <taxon>Pseudomonadota</taxon>
        <taxon>Gammaproteobacteria</taxon>
        <taxon>Chromatiales</taxon>
        <taxon>Chromatiaceae</taxon>
        <taxon>Thiohalocapsa</taxon>
    </lineage>
</organism>
<dbReference type="PANTHER" id="PTHR37326:SF1">
    <property type="entry name" value="BLL3975 PROTEIN"/>
    <property type="match status" value="1"/>
</dbReference>
<dbReference type="InterPro" id="IPR053138">
    <property type="entry name" value="N-alpha-Ac-DABA_deacetylase"/>
</dbReference>
<dbReference type="OrthoDB" id="9782876at2"/>
<dbReference type="Pfam" id="PF24827">
    <property type="entry name" value="AstE_AspA_cat"/>
    <property type="match status" value="1"/>
</dbReference>
<comment type="cofactor">
    <cofactor evidence="1">
        <name>Zn(2+)</name>
        <dbReference type="ChEBI" id="CHEBI:29105"/>
    </cofactor>
</comment>
<dbReference type="RefSeq" id="WP_150091268.1">
    <property type="nucleotide sequence ID" value="NZ_JBFUOH010000027.1"/>
</dbReference>
<evidence type="ECO:0000259" key="5">
    <source>
        <dbReference type="Pfam" id="PF24827"/>
    </source>
</evidence>
<name>A0A5M8FQT8_9GAMM</name>
<protein>
    <submittedName>
        <fullName evidence="6">Peptidase M14</fullName>
    </submittedName>
</protein>
<evidence type="ECO:0000256" key="1">
    <source>
        <dbReference type="ARBA" id="ARBA00001947"/>
    </source>
</evidence>
<keyword evidence="3" id="KW-0378">Hydrolase</keyword>
<dbReference type="Gene3D" id="3.40.630.10">
    <property type="entry name" value="Zn peptidases"/>
    <property type="match status" value="1"/>
</dbReference>
<accession>A0A5M8FQT8</accession>
<dbReference type="SUPFAM" id="SSF53187">
    <property type="entry name" value="Zn-dependent exopeptidases"/>
    <property type="match status" value="1"/>
</dbReference>
<proteinExistence type="predicted"/>
<keyword evidence="4" id="KW-0862">Zinc</keyword>
<reference evidence="6 7" key="1">
    <citation type="submission" date="2019-09" db="EMBL/GenBank/DDBJ databases">
        <title>Whole-genome sequence of the purple sulfur bacterium Thiohalocapsa marina DSM 19078.</title>
        <authorList>
            <person name="Kyndt J.A."/>
            <person name="Meyer T.E."/>
        </authorList>
    </citation>
    <scope>NUCLEOTIDE SEQUENCE [LARGE SCALE GENOMIC DNA]</scope>
    <source>
        <strain evidence="6 7">DSM 19078</strain>
    </source>
</reference>
<feature type="domain" description="Succinylglutamate desuccinylase/Aspartoacylase catalytic" evidence="5">
    <location>
        <begin position="43"/>
        <end position="199"/>
    </location>
</feature>
<sequence length="353" mass="39638">MNDIPQLHELTQLPPGLLDCPSHQLHEHLAGPTLIHLPGQREPALFVSVLTHGNETVGWEAVRRLLRRYQQAARPLPRALSLFIGNVLAAARQQRHLPDQPDYNRVWPGSELPPTPEHAVMARVVERMAHRGVFASVDLHNNTGANPHYACVNVIDNRFLHLAALFSRTVVYFIRPRGVQSQAMAALCPAVTLECGKVRDQLGVEHALDYVDACLRLSELPSHAVPAHDIDLFHTMAQVRVRPDVAFTFAPASGMPAAGLLLSPELERLNFRELPAGTAFGRCDATPPLDVRDEWNRDVYPRYFDHIDGELRLRVPAMPSMLTCDETVIRQDCLCYLMERYNHQVPTRKTEDG</sequence>
<keyword evidence="2" id="KW-0479">Metal-binding</keyword>
<dbReference type="GO" id="GO:0046872">
    <property type="term" value="F:metal ion binding"/>
    <property type="evidence" value="ECO:0007669"/>
    <property type="project" value="UniProtKB-KW"/>
</dbReference>
<evidence type="ECO:0000256" key="2">
    <source>
        <dbReference type="ARBA" id="ARBA00022723"/>
    </source>
</evidence>
<gene>
    <name evidence="6" type="ORF">F2Q65_05610</name>
</gene>
<dbReference type="AlphaFoldDB" id="A0A5M8FQT8"/>
<comment type="caution">
    <text evidence="6">The sequence shown here is derived from an EMBL/GenBank/DDBJ whole genome shotgun (WGS) entry which is preliminary data.</text>
</comment>
<dbReference type="InterPro" id="IPR055438">
    <property type="entry name" value="AstE_AspA_cat"/>
</dbReference>
<dbReference type="Proteomes" id="UP000322981">
    <property type="component" value="Unassembled WGS sequence"/>
</dbReference>
<evidence type="ECO:0000313" key="6">
    <source>
        <dbReference type="EMBL" id="KAA6186276.1"/>
    </source>
</evidence>